<keyword evidence="5" id="KW-1185">Reference proteome</keyword>
<keyword evidence="1" id="KW-0732">Signal</keyword>
<accession>A0ABW2Z1T7</accession>
<keyword evidence="4" id="KW-0645">Protease</keyword>
<dbReference type="InterPro" id="IPR053145">
    <property type="entry name" value="AB_hydrolase_Est10"/>
</dbReference>
<feature type="signal peptide" evidence="1">
    <location>
        <begin position="1"/>
        <end position="19"/>
    </location>
</feature>
<feature type="chain" id="PRO_5046793326" evidence="1">
    <location>
        <begin position="20"/>
        <end position="428"/>
    </location>
</feature>
<sequence length="428" mass="46782">MKRFSIVILSIFFPAMLFAQSEPAKYKAAVALFEKFYNQNLPDSISARFSAAMKGQLPPAQFKQTTTQLKTQLGDLTKVEFSTYSEPLAVYKATFKNGVFSLNISLNNNNEFIGLLLSPYQQQAASMASTDPALSESPILLKTLSGTISGTVAVPANTSGKMPVVLIIPGSGTVDRNGNSPQANINTNTYKQIAESLAKNGIASLRYDKRMVGQSVGNQKEDNLRFDDYTDDAIGFINLLKADSRFSKVIVLGHSEGSLVGILASGSSEGNVNAFISVAGAGEPGEKVLKEQMKSQPSYLSDGLNKIMDSLKMGRPQKKVDPQLYFIIRPSIQLFLMSWCRFDPQREIKKLKIPTLIVQGTTDLQINVSNAEKLKTKNATLAIIPGMNHVLKEAPEDRQQNLATYNKPDLPLKPEFVTSVVGFIKGLK</sequence>
<dbReference type="Gene3D" id="3.40.50.1820">
    <property type="entry name" value="alpha/beta hydrolase"/>
    <property type="match status" value="1"/>
</dbReference>
<dbReference type="GO" id="GO:0004177">
    <property type="term" value="F:aminopeptidase activity"/>
    <property type="evidence" value="ECO:0007669"/>
    <property type="project" value="UniProtKB-KW"/>
</dbReference>
<evidence type="ECO:0000256" key="1">
    <source>
        <dbReference type="SAM" id="SignalP"/>
    </source>
</evidence>
<dbReference type="PANTHER" id="PTHR43265:SF1">
    <property type="entry name" value="ESTERASE ESTD"/>
    <property type="match status" value="1"/>
</dbReference>
<evidence type="ECO:0000313" key="4">
    <source>
        <dbReference type="EMBL" id="MFD0750665.1"/>
    </source>
</evidence>
<dbReference type="RefSeq" id="WP_377100128.1">
    <property type="nucleotide sequence ID" value="NZ_JBHTHU010000006.1"/>
</dbReference>
<evidence type="ECO:0000313" key="5">
    <source>
        <dbReference type="Proteomes" id="UP001596958"/>
    </source>
</evidence>
<proteinExistence type="predicted"/>
<organism evidence="4 5">
    <name type="scientific">Mucilaginibacter calamicampi</name>
    <dbReference type="NCBI Taxonomy" id="1302352"/>
    <lineage>
        <taxon>Bacteria</taxon>
        <taxon>Pseudomonadati</taxon>
        <taxon>Bacteroidota</taxon>
        <taxon>Sphingobacteriia</taxon>
        <taxon>Sphingobacteriales</taxon>
        <taxon>Sphingobacteriaceae</taxon>
        <taxon>Mucilaginibacter</taxon>
    </lineage>
</organism>
<comment type="caution">
    <text evidence="4">The sequence shown here is derived from an EMBL/GenBank/DDBJ whole genome shotgun (WGS) entry which is preliminary data.</text>
</comment>
<dbReference type="InterPro" id="IPR029058">
    <property type="entry name" value="AB_hydrolase_fold"/>
</dbReference>
<dbReference type="PANTHER" id="PTHR43265">
    <property type="entry name" value="ESTERASE ESTD"/>
    <property type="match status" value="1"/>
</dbReference>
<dbReference type="Gene3D" id="3.10.450.590">
    <property type="match status" value="1"/>
</dbReference>
<name>A0ABW2Z1T7_9SPHI</name>
<dbReference type="InterPro" id="IPR024981">
    <property type="entry name" value="DUF3887"/>
</dbReference>
<feature type="domain" description="DUF3887" evidence="3">
    <location>
        <begin position="33"/>
        <end position="115"/>
    </location>
</feature>
<dbReference type="Proteomes" id="UP001596958">
    <property type="component" value="Unassembled WGS sequence"/>
</dbReference>
<evidence type="ECO:0000259" key="2">
    <source>
        <dbReference type="Pfam" id="PF12146"/>
    </source>
</evidence>
<dbReference type="InterPro" id="IPR022742">
    <property type="entry name" value="Hydrolase_4"/>
</dbReference>
<keyword evidence="4" id="KW-0378">Hydrolase</keyword>
<dbReference type="SUPFAM" id="SSF53474">
    <property type="entry name" value="alpha/beta-Hydrolases"/>
    <property type="match status" value="1"/>
</dbReference>
<keyword evidence="4" id="KW-0031">Aminopeptidase</keyword>
<dbReference type="Pfam" id="PF13026">
    <property type="entry name" value="DUF3887"/>
    <property type="match status" value="1"/>
</dbReference>
<protein>
    <submittedName>
        <fullName evidence="4">Serine aminopeptidase domain-containing protein</fullName>
    </submittedName>
</protein>
<feature type="domain" description="Serine aminopeptidase S33" evidence="2">
    <location>
        <begin position="188"/>
        <end position="391"/>
    </location>
</feature>
<gene>
    <name evidence="4" type="ORF">ACFQZS_10955</name>
</gene>
<evidence type="ECO:0000259" key="3">
    <source>
        <dbReference type="Pfam" id="PF13026"/>
    </source>
</evidence>
<dbReference type="EMBL" id="JBHTHU010000006">
    <property type="protein sequence ID" value="MFD0750665.1"/>
    <property type="molecule type" value="Genomic_DNA"/>
</dbReference>
<dbReference type="Pfam" id="PF12146">
    <property type="entry name" value="Hydrolase_4"/>
    <property type="match status" value="1"/>
</dbReference>
<reference evidence="5" key="1">
    <citation type="journal article" date="2019" name="Int. J. Syst. Evol. Microbiol.">
        <title>The Global Catalogue of Microorganisms (GCM) 10K type strain sequencing project: providing services to taxonomists for standard genome sequencing and annotation.</title>
        <authorList>
            <consortium name="The Broad Institute Genomics Platform"/>
            <consortium name="The Broad Institute Genome Sequencing Center for Infectious Disease"/>
            <person name="Wu L."/>
            <person name="Ma J."/>
        </authorList>
    </citation>
    <scope>NUCLEOTIDE SEQUENCE [LARGE SCALE GENOMIC DNA]</scope>
    <source>
        <strain evidence="5">CCUG 63418</strain>
    </source>
</reference>